<dbReference type="AlphaFoldDB" id="A0A7W8DDX5"/>
<dbReference type="RefSeq" id="WP_183948114.1">
    <property type="nucleotide sequence ID" value="NZ_JACHHX010000007.1"/>
</dbReference>
<dbReference type="EMBL" id="JACHHX010000007">
    <property type="protein sequence ID" value="MBB5015423.1"/>
    <property type="molecule type" value="Genomic_DNA"/>
</dbReference>
<dbReference type="Pfam" id="PF06258">
    <property type="entry name" value="Mito_fiss_Elm1"/>
    <property type="match status" value="1"/>
</dbReference>
<evidence type="ECO:0000313" key="2">
    <source>
        <dbReference type="Proteomes" id="UP000519004"/>
    </source>
</evidence>
<evidence type="ECO:0000313" key="1">
    <source>
        <dbReference type="EMBL" id="MBB5015423.1"/>
    </source>
</evidence>
<comment type="caution">
    <text evidence="1">The sequence shown here is derived from an EMBL/GenBank/DDBJ whole genome shotgun (WGS) entry which is preliminary data.</text>
</comment>
<dbReference type="Proteomes" id="UP000519004">
    <property type="component" value="Unassembled WGS sequence"/>
</dbReference>
<evidence type="ECO:0008006" key="3">
    <source>
        <dbReference type="Google" id="ProtNLM"/>
    </source>
</evidence>
<protein>
    <recommendedName>
        <fullName evidence="3">Nucleoside-diphosphate sugar epimerase</fullName>
    </recommendedName>
</protein>
<gene>
    <name evidence="1" type="ORF">HNQ58_001321</name>
</gene>
<dbReference type="InterPro" id="IPR009367">
    <property type="entry name" value="Elm1-like"/>
</dbReference>
<dbReference type="PANTHER" id="PTHR33986">
    <property type="entry name" value="OS02G0535700 PROTEIN"/>
    <property type="match status" value="1"/>
</dbReference>
<sequence length="323" mass="35353">MTTSSAHATWVISDGAAGNERQALALAEALGDAAPRVWRLRTRYPWRWLAPHRLPGAQAAFGREFMRALAAPPALAIGCGRQAALATRLLRERGVPVVQILNPRIGTAHWDVVVTPTHDALTAANVVRLSGSLHPIDDAWLARARREFARFAALPAPRIGLLLGGPVRAARLDAAWWDGLAEMLMHWLERDGGSLLVTGSRRTPAWLAEAVRERFGQAPGLHWFGATDGPNPYPGILAWSDRLVVSPDSVNLLSEACATRAPVYVHMPGPVRGRHGEFLHDLVVRARIRPMKFCPGDWPVTPLRELPRVAAEVRRLLGRSSPL</sequence>
<keyword evidence="2" id="KW-1185">Reference proteome</keyword>
<name>A0A7W8DDX5_9GAMM</name>
<organism evidence="1 2">
    <name type="scientific">Rehaibacterium terrae</name>
    <dbReference type="NCBI Taxonomy" id="1341696"/>
    <lineage>
        <taxon>Bacteria</taxon>
        <taxon>Pseudomonadati</taxon>
        <taxon>Pseudomonadota</taxon>
        <taxon>Gammaproteobacteria</taxon>
        <taxon>Lysobacterales</taxon>
        <taxon>Lysobacteraceae</taxon>
        <taxon>Rehaibacterium</taxon>
    </lineage>
</organism>
<reference evidence="1 2" key="1">
    <citation type="submission" date="2020-08" db="EMBL/GenBank/DDBJ databases">
        <title>Genomic Encyclopedia of Type Strains, Phase IV (KMG-IV): sequencing the most valuable type-strain genomes for metagenomic binning, comparative biology and taxonomic classification.</title>
        <authorList>
            <person name="Goeker M."/>
        </authorList>
    </citation>
    <scope>NUCLEOTIDE SEQUENCE [LARGE SCALE GENOMIC DNA]</scope>
    <source>
        <strain evidence="1 2">DSM 25897</strain>
    </source>
</reference>
<accession>A0A7W8DDX5</accession>
<dbReference type="PANTHER" id="PTHR33986:SF15">
    <property type="entry name" value="MITOCHONDRIAL FISSION PROTEIN ELM1"/>
    <property type="match status" value="1"/>
</dbReference>
<proteinExistence type="predicted"/>